<gene>
    <name evidence="1" type="ORF">EVAR_43932_1</name>
</gene>
<evidence type="ECO:0000313" key="2">
    <source>
        <dbReference type="Proteomes" id="UP000299102"/>
    </source>
</evidence>
<accession>A0A4C1WN84</accession>
<dbReference type="Proteomes" id="UP000299102">
    <property type="component" value="Unassembled WGS sequence"/>
</dbReference>
<proteinExistence type="predicted"/>
<dbReference type="AlphaFoldDB" id="A0A4C1WN84"/>
<keyword evidence="2" id="KW-1185">Reference proteome</keyword>
<dbReference type="EMBL" id="BGZK01000608">
    <property type="protein sequence ID" value="GBP52731.1"/>
    <property type="molecule type" value="Genomic_DNA"/>
</dbReference>
<organism evidence="1 2">
    <name type="scientific">Eumeta variegata</name>
    <name type="common">Bagworm moth</name>
    <name type="synonym">Eumeta japonica</name>
    <dbReference type="NCBI Taxonomy" id="151549"/>
    <lineage>
        <taxon>Eukaryota</taxon>
        <taxon>Metazoa</taxon>
        <taxon>Ecdysozoa</taxon>
        <taxon>Arthropoda</taxon>
        <taxon>Hexapoda</taxon>
        <taxon>Insecta</taxon>
        <taxon>Pterygota</taxon>
        <taxon>Neoptera</taxon>
        <taxon>Endopterygota</taxon>
        <taxon>Lepidoptera</taxon>
        <taxon>Glossata</taxon>
        <taxon>Ditrysia</taxon>
        <taxon>Tineoidea</taxon>
        <taxon>Psychidae</taxon>
        <taxon>Oiketicinae</taxon>
        <taxon>Eumeta</taxon>
    </lineage>
</organism>
<evidence type="ECO:0000313" key="1">
    <source>
        <dbReference type="EMBL" id="GBP52731.1"/>
    </source>
</evidence>
<reference evidence="1 2" key="1">
    <citation type="journal article" date="2019" name="Commun. Biol.">
        <title>The bagworm genome reveals a unique fibroin gene that provides high tensile strength.</title>
        <authorList>
            <person name="Kono N."/>
            <person name="Nakamura H."/>
            <person name="Ohtoshi R."/>
            <person name="Tomita M."/>
            <person name="Numata K."/>
            <person name="Arakawa K."/>
        </authorList>
    </citation>
    <scope>NUCLEOTIDE SEQUENCE [LARGE SCALE GENOMIC DNA]</scope>
</reference>
<sequence length="149" mass="16449">MALANLYYNVPTITSMDTAPSTRSTLGGAVQTRALSPRGPLSLGAPGHCPGLPYGSYATVQAGVLYSRGDGNVRLRNNSARSGISGIRWAVSRSSRLRFPNYERYEIKDQLQRCTIGIPGGFMYPSSNSPYDRNLGHFYIIRPWCRHHL</sequence>
<comment type="caution">
    <text evidence="1">The sequence shown here is derived from an EMBL/GenBank/DDBJ whole genome shotgun (WGS) entry which is preliminary data.</text>
</comment>
<name>A0A4C1WN84_EUMVA</name>
<protein>
    <submittedName>
        <fullName evidence="1">Uncharacterized protein</fullName>
    </submittedName>
</protein>